<dbReference type="EMBL" id="JASPKZ010000040">
    <property type="protein sequence ID" value="KAJ9600962.1"/>
    <property type="molecule type" value="Genomic_DNA"/>
</dbReference>
<reference evidence="1" key="1">
    <citation type="journal article" date="2023" name="IScience">
        <title>Live-bearing cockroach genome reveals convergent evolutionary mechanisms linked to viviparity in insects and beyond.</title>
        <authorList>
            <person name="Fouks B."/>
            <person name="Harrison M.C."/>
            <person name="Mikhailova A.A."/>
            <person name="Marchal E."/>
            <person name="English S."/>
            <person name="Carruthers M."/>
            <person name="Jennings E.C."/>
            <person name="Chiamaka E.L."/>
            <person name="Frigard R.A."/>
            <person name="Pippel M."/>
            <person name="Attardo G.M."/>
            <person name="Benoit J.B."/>
            <person name="Bornberg-Bauer E."/>
            <person name="Tobe S.S."/>
        </authorList>
    </citation>
    <scope>NUCLEOTIDE SEQUENCE</scope>
    <source>
        <strain evidence="1">Stay&amp;Tobe</strain>
    </source>
</reference>
<reference evidence="1" key="2">
    <citation type="submission" date="2023-05" db="EMBL/GenBank/DDBJ databases">
        <authorList>
            <person name="Fouks B."/>
        </authorList>
    </citation>
    <scope>NUCLEOTIDE SEQUENCE</scope>
    <source>
        <strain evidence="1">Stay&amp;Tobe</strain>
        <tissue evidence="1">Testes</tissue>
    </source>
</reference>
<feature type="non-terminal residue" evidence="1">
    <location>
        <position position="1"/>
    </location>
</feature>
<accession>A0AAD8AMJ0</accession>
<gene>
    <name evidence="1" type="ORF">L9F63_000909</name>
</gene>
<comment type="caution">
    <text evidence="1">The sequence shown here is derived from an EMBL/GenBank/DDBJ whole genome shotgun (WGS) entry which is preliminary data.</text>
</comment>
<protein>
    <submittedName>
        <fullName evidence="1">Uncharacterized protein</fullName>
    </submittedName>
</protein>
<evidence type="ECO:0000313" key="2">
    <source>
        <dbReference type="Proteomes" id="UP001233999"/>
    </source>
</evidence>
<name>A0AAD8AMJ0_DIPPU</name>
<proteinExistence type="predicted"/>
<keyword evidence="2" id="KW-1185">Reference proteome</keyword>
<sequence length="93" mass="11198">LVKLYSNIENNYNKLYNNYNIKHEKSYLFSIQYFRIPTSLIHLSHAYAKDRIVANTNYDVLNSMASSISYKSLDYLTENIYRMRFPFRIRAEI</sequence>
<dbReference type="AlphaFoldDB" id="A0AAD8AMJ0"/>
<feature type="non-terminal residue" evidence="1">
    <location>
        <position position="93"/>
    </location>
</feature>
<dbReference type="Proteomes" id="UP001233999">
    <property type="component" value="Unassembled WGS sequence"/>
</dbReference>
<organism evidence="1 2">
    <name type="scientific">Diploptera punctata</name>
    <name type="common">Pacific beetle cockroach</name>
    <dbReference type="NCBI Taxonomy" id="6984"/>
    <lineage>
        <taxon>Eukaryota</taxon>
        <taxon>Metazoa</taxon>
        <taxon>Ecdysozoa</taxon>
        <taxon>Arthropoda</taxon>
        <taxon>Hexapoda</taxon>
        <taxon>Insecta</taxon>
        <taxon>Pterygota</taxon>
        <taxon>Neoptera</taxon>
        <taxon>Polyneoptera</taxon>
        <taxon>Dictyoptera</taxon>
        <taxon>Blattodea</taxon>
        <taxon>Blaberoidea</taxon>
        <taxon>Blaberidae</taxon>
        <taxon>Diplopterinae</taxon>
        <taxon>Diploptera</taxon>
    </lineage>
</organism>
<evidence type="ECO:0000313" key="1">
    <source>
        <dbReference type="EMBL" id="KAJ9600962.1"/>
    </source>
</evidence>